<dbReference type="InterPro" id="IPR000304">
    <property type="entry name" value="Pyrroline-COOH_reductase"/>
</dbReference>
<organism evidence="9 10">
    <name type="scientific">Halopseudomonas salegens</name>
    <dbReference type="NCBI Taxonomy" id="1434072"/>
    <lineage>
        <taxon>Bacteria</taxon>
        <taxon>Pseudomonadati</taxon>
        <taxon>Pseudomonadota</taxon>
        <taxon>Gammaproteobacteria</taxon>
        <taxon>Pseudomonadales</taxon>
        <taxon>Pseudomonadaceae</taxon>
        <taxon>Halopseudomonas</taxon>
    </lineage>
</organism>
<keyword evidence="10" id="KW-1185">Reference proteome</keyword>
<dbReference type="InterPro" id="IPR008927">
    <property type="entry name" value="6-PGluconate_DH-like_C_sf"/>
</dbReference>
<dbReference type="InterPro" id="IPR028939">
    <property type="entry name" value="P5C_Rdtase_cat_N"/>
</dbReference>
<evidence type="ECO:0000256" key="4">
    <source>
        <dbReference type="HAMAP-Rule" id="MF_01925"/>
    </source>
</evidence>
<dbReference type="AlphaFoldDB" id="A0A1H2HB95"/>
<dbReference type="RefSeq" id="WP_092388175.1">
    <property type="nucleotide sequence ID" value="NZ_LT629787.1"/>
</dbReference>
<comment type="pathway">
    <text evidence="4">Amino-acid biosynthesis; L-proline biosynthesis; L-proline from L-glutamate 5-semialdehyde: step 1/1.</text>
</comment>
<dbReference type="HAMAP" id="MF_01925">
    <property type="entry name" value="P5C_reductase"/>
    <property type="match status" value="1"/>
</dbReference>
<evidence type="ECO:0000313" key="10">
    <source>
        <dbReference type="Proteomes" id="UP000243924"/>
    </source>
</evidence>
<evidence type="ECO:0000259" key="8">
    <source>
        <dbReference type="Pfam" id="PF14748"/>
    </source>
</evidence>
<reference evidence="10" key="1">
    <citation type="submission" date="2016-10" db="EMBL/GenBank/DDBJ databases">
        <authorList>
            <person name="Varghese N."/>
            <person name="Submissions S."/>
        </authorList>
    </citation>
    <scope>NUCLEOTIDE SEQUENCE [LARGE SCALE GENOMIC DNA]</scope>
    <source>
        <strain evidence="10">CECT 8338</strain>
    </source>
</reference>
<dbReference type="OrthoDB" id="9805754at2"/>
<dbReference type="InterPro" id="IPR036291">
    <property type="entry name" value="NAD(P)-bd_dom_sf"/>
</dbReference>
<dbReference type="EC" id="1.5.1.2" evidence="4 5"/>
<keyword evidence="4" id="KW-0028">Amino-acid biosynthesis</keyword>
<dbReference type="SUPFAM" id="SSF51735">
    <property type="entry name" value="NAD(P)-binding Rossmann-fold domains"/>
    <property type="match status" value="1"/>
</dbReference>
<evidence type="ECO:0000256" key="6">
    <source>
        <dbReference type="PIRSR" id="PIRSR000193-1"/>
    </source>
</evidence>
<dbReference type="SUPFAM" id="SSF48179">
    <property type="entry name" value="6-phosphogluconate dehydrogenase C-terminal domain-like"/>
    <property type="match status" value="1"/>
</dbReference>
<accession>A0A1H2HB95</accession>
<dbReference type="PANTHER" id="PTHR11645">
    <property type="entry name" value="PYRROLINE-5-CARBOXYLATE REDUCTASE"/>
    <property type="match status" value="1"/>
</dbReference>
<keyword evidence="4" id="KW-0963">Cytoplasm</keyword>
<comment type="catalytic activity">
    <reaction evidence="4">
        <text>L-proline + NADP(+) = (S)-1-pyrroline-5-carboxylate + NADPH + 2 H(+)</text>
        <dbReference type="Rhea" id="RHEA:14109"/>
        <dbReference type="ChEBI" id="CHEBI:15378"/>
        <dbReference type="ChEBI" id="CHEBI:17388"/>
        <dbReference type="ChEBI" id="CHEBI:57783"/>
        <dbReference type="ChEBI" id="CHEBI:58349"/>
        <dbReference type="ChEBI" id="CHEBI:60039"/>
        <dbReference type="EC" id="1.5.1.2"/>
    </reaction>
</comment>
<proteinExistence type="inferred from homology"/>
<dbReference type="Pfam" id="PF03807">
    <property type="entry name" value="F420_oxidored"/>
    <property type="match status" value="1"/>
</dbReference>
<keyword evidence="4" id="KW-0641">Proline biosynthesis</keyword>
<feature type="binding site" evidence="6">
    <location>
        <position position="57"/>
    </location>
    <ligand>
        <name>NADPH</name>
        <dbReference type="ChEBI" id="CHEBI:57783"/>
    </ligand>
</feature>
<feature type="binding site" evidence="6">
    <location>
        <begin position="70"/>
        <end position="73"/>
    </location>
    <ligand>
        <name>NADP(+)</name>
        <dbReference type="ChEBI" id="CHEBI:58349"/>
    </ligand>
</feature>
<comment type="catalytic activity">
    <reaction evidence="4">
        <text>L-proline + NAD(+) = (S)-1-pyrroline-5-carboxylate + NADH + 2 H(+)</text>
        <dbReference type="Rhea" id="RHEA:14105"/>
        <dbReference type="ChEBI" id="CHEBI:15378"/>
        <dbReference type="ChEBI" id="CHEBI:17388"/>
        <dbReference type="ChEBI" id="CHEBI:57540"/>
        <dbReference type="ChEBI" id="CHEBI:57945"/>
        <dbReference type="ChEBI" id="CHEBI:60039"/>
        <dbReference type="EC" id="1.5.1.2"/>
    </reaction>
</comment>
<dbReference type="UniPathway" id="UPA00098">
    <property type="reaction ID" value="UER00361"/>
</dbReference>
<comment type="subcellular location">
    <subcellularLocation>
        <location evidence="4">Cytoplasm</location>
    </subcellularLocation>
</comment>
<dbReference type="STRING" id="1434072.SAMN05216210_2906"/>
<feature type="domain" description="Pyrroline-5-carboxylate reductase dimerisation" evidence="8">
    <location>
        <begin position="162"/>
        <end position="266"/>
    </location>
</feature>
<evidence type="ECO:0000256" key="5">
    <source>
        <dbReference type="NCBIfam" id="TIGR00112"/>
    </source>
</evidence>
<dbReference type="GO" id="GO:0005737">
    <property type="term" value="C:cytoplasm"/>
    <property type="evidence" value="ECO:0007669"/>
    <property type="project" value="UniProtKB-SubCell"/>
</dbReference>
<keyword evidence="3 4" id="KW-0560">Oxidoreductase</keyword>
<comment type="similarity">
    <text evidence="1 4">Belongs to the pyrroline-5-carboxylate reductase family.</text>
</comment>
<sequence>MSAPVIGFIGAGNMATSLIGGMLQQNVKPARLLASDHNPEQAAKLARQFGIQAHTDNARLAEDCDVLLLAVKPQVMQQVCRALPARKPGQLIISIAAGIDCRSLADWLGTDAAIVRCMPNTPSLRRQGVSGLFANANVSATQKQQAEQILNAVGISLWLEEEQLIDAVTAVSGSGPAYFFYLIEAMTAAGEQLGLPRDTAERLTLFTALGAADMAVHSDVDASELRRRVSSPGGTTEQAIKSFANDDFPAIIARGMQAASRRAAELAVELGSSDNATSEDTP</sequence>
<comment type="function">
    <text evidence="4">Catalyzes the reduction of 1-pyrroline-5-carboxylate (PCA) to L-proline.</text>
</comment>
<dbReference type="GO" id="GO:0055129">
    <property type="term" value="P:L-proline biosynthetic process"/>
    <property type="evidence" value="ECO:0007669"/>
    <property type="project" value="UniProtKB-UniRule"/>
</dbReference>
<dbReference type="FunFam" id="1.10.3730.10:FF:000001">
    <property type="entry name" value="Pyrroline-5-carboxylate reductase"/>
    <property type="match status" value="1"/>
</dbReference>
<evidence type="ECO:0000256" key="2">
    <source>
        <dbReference type="ARBA" id="ARBA00022857"/>
    </source>
</evidence>
<dbReference type="Pfam" id="PF14748">
    <property type="entry name" value="P5CR_dimer"/>
    <property type="match status" value="1"/>
</dbReference>
<name>A0A1H2HB95_9GAMM</name>
<dbReference type="PIRSF" id="PIRSF000193">
    <property type="entry name" value="Pyrrol-5-carb_rd"/>
    <property type="match status" value="1"/>
</dbReference>
<dbReference type="InterPro" id="IPR029036">
    <property type="entry name" value="P5CR_dimer"/>
</dbReference>
<feature type="binding site" evidence="6">
    <location>
        <begin position="9"/>
        <end position="14"/>
    </location>
    <ligand>
        <name>NADP(+)</name>
        <dbReference type="ChEBI" id="CHEBI:58349"/>
    </ligand>
</feature>
<dbReference type="EMBL" id="LT629787">
    <property type="protein sequence ID" value="SDU28999.1"/>
    <property type="molecule type" value="Genomic_DNA"/>
</dbReference>
<evidence type="ECO:0000256" key="3">
    <source>
        <dbReference type="ARBA" id="ARBA00023002"/>
    </source>
</evidence>
<feature type="domain" description="Pyrroline-5-carboxylate reductase catalytic N-terminal" evidence="7">
    <location>
        <begin position="6"/>
        <end position="98"/>
    </location>
</feature>
<dbReference type="GO" id="GO:0004735">
    <property type="term" value="F:pyrroline-5-carboxylate reductase activity"/>
    <property type="evidence" value="ECO:0007669"/>
    <property type="project" value="UniProtKB-UniRule"/>
</dbReference>
<gene>
    <name evidence="4" type="primary">proC</name>
    <name evidence="9" type="ORF">SAMN05216210_2906</name>
</gene>
<dbReference type="Proteomes" id="UP000243924">
    <property type="component" value="Chromosome I"/>
</dbReference>
<evidence type="ECO:0000259" key="7">
    <source>
        <dbReference type="Pfam" id="PF03807"/>
    </source>
</evidence>
<keyword evidence="2 4" id="KW-0521">NADP</keyword>
<dbReference type="PANTHER" id="PTHR11645:SF0">
    <property type="entry name" value="PYRROLINE-5-CARBOXYLATE REDUCTASE 3"/>
    <property type="match status" value="1"/>
</dbReference>
<protein>
    <recommendedName>
        <fullName evidence="4 5">Pyrroline-5-carboxylate reductase</fullName>
        <shortName evidence="4">P5C reductase</shortName>
        <shortName evidence="4">P5CR</shortName>
        <ecNumber evidence="4 5">1.5.1.2</ecNumber>
    </recommendedName>
    <alternativeName>
        <fullName evidence="4">PCA reductase</fullName>
    </alternativeName>
</protein>
<dbReference type="Gene3D" id="1.10.3730.10">
    <property type="entry name" value="ProC C-terminal domain-like"/>
    <property type="match status" value="1"/>
</dbReference>
<dbReference type="NCBIfam" id="TIGR00112">
    <property type="entry name" value="proC"/>
    <property type="match status" value="1"/>
</dbReference>
<dbReference type="Gene3D" id="3.40.50.720">
    <property type="entry name" value="NAD(P)-binding Rossmann-like Domain"/>
    <property type="match status" value="1"/>
</dbReference>
<evidence type="ECO:0000256" key="1">
    <source>
        <dbReference type="ARBA" id="ARBA00005525"/>
    </source>
</evidence>
<evidence type="ECO:0000313" key="9">
    <source>
        <dbReference type="EMBL" id="SDU28999.1"/>
    </source>
</evidence>